<keyword evidence="1" id="KW-0677">Repeat</keyword>
<dbReference type="Proteomes" id="UP000054560">
    <property type="component" value="Unassembled WGS sequence"/>
</dbReference>
<gene>
    <name evidence="6" type="ORF">SARC_02806</name>
</gene>
<feature type="compositionally biased region" description="Low complexity" evidence="4">
    <location>
        <begin position="102"/>
        <end position="111"/>
    </location>
</feature>
<dbReference type="InterPro" id="IPR035979">
    <property type="entry name" value="RBD_domain_sf"/>
</dbReference>
<dbReference type="InterPro" id="IPR000504">
    <property type="entry name" value="RRM_dom"/>
</dbReference>
<evidence type="ECO:0000313" key="7">
    <source>
        <dbReference type="Proteomes" id="UP000054560"/>
    </source>
</evidence>
<dbReference type="RefSeq" id="XP_014158888.1">
    <property type="nucleotide sequence ID" value="XM_014303413.1"/>
</dbReference>
<evidence type="ECO:0000259" key="5">
    <source>
        <dbReference type="PROSITE" id="PS50102"/>
    </source>
</evidence>
<dbReference type="GeneID" id="25903310"/>
<protein>
    <recommendedName>
        <fullName evidence="5">RRM domain-containing protein</fullName>
    </recommendedName>
</protein>
<feature type="compositionally biased region" description="Polar residues" evidence="4">
    <location>
        <begin position="72"/>
        <end position="101"/>
    </location>
</feature>
<evidence type="ECO:0000313" key="6">
    <source>
        <dbReference type="EMBL" id="KNC84986.1"/>
    </source>
</evidence>
<dbReference type="PROSITE" id="PS50102">
    <property type="entry name" value="RRM"/>
    <property type="match status" value="2"/>
</dbReference>
<name>A0A0L0G7W3_9EUKA</name>
<dbReference type="AlphaFoldDB" id="A0A0L0G7W3"/>
<keyword evidence="2 3" id="KW-0694">RNA-binding</keyword>
<organism evidence="6 7">
    <name type="scientific">Sphaeroforma arctica JP610</name>
    <dbReference type="NCBI Taxonomy" id="667725"/>
    <lineage>
        <taxon>Eukaryota</taxon>
        <taxon>Ichthyosporea</taxon>
        <taxon>Ichthyophonida</taxon>
        <taxon>Sphaeroforma</taxon>
    </lineage>
</organism>
<feature type="domain" description="RRM" evidence="5">
    <location>
        <begin position="168"/>
        <end position="241"/>
    </location>
</feature>
<accession>A0A0L0G7W3</accession>
<dbReference type="eggNOG" id="KOG4733">
    <property type="taxonomic scope" value="Eukaryota"/>
</dbReference>
<feature type="compositionally biased region" description="Polar residues" evidence="4">
    <location>
        <begin position="142"/>
        <end position="162"/>
    </location>
</feature>
<dbReference type="SUPFAM" id="SSF54928">
    <property type="entry name" value="RNA-binding domain, RBD"/>
    <property type="match status" value="1"/>
</dbReference>
<evidence type="ECO:0000256" key="4">
    <source>
        <dbReference type="SAM" id="MobiDB-lite"/>
    </source>
</evidence>
<dbReference type="Gene3D" id="3.30.70.330">
    <property type="match status" value="2"/>
</dbReference>
<dbReference type="GO" id="GO:1990904">
    <property type="term" value="C:ribonucleoprotein complex"/>
    <property type="evidence" value="ECO:0007669"/>
    <property type="project" value="InterPro"/>
</dbReference>
<dbReference type="SMART" id="SM00360">
    <property type="entry name" value="RRM"/>
    <property type="match status" value="2"/>
</dbReference>
<evidence type="ECO:0000256" key="3">
    <source>
        <dbReference type="PROSITE-ProRule" id="PRU00176"/>
    </source>
</evidence>
<feature type="region of interest" description="Disordered" evidence="4">
    <location>
        <begin position="67"/>
        <end position="162"/>
    </location>
</feature>
<sequence>MMSRRIIQPFPINSTIHRNYSKGLILFPFTYLRSQVAGRVFMTEDIPKAATPVASAPDRMAPAQIAADTSAHDTNSTTTANEKSTKGKPQSIGTPSMSPKPQQQQHQQQNQRSGKNTPKSQNSNGRSSNNKNKKNRQEQAHTHTNPQQASTSGAAQNGVQSGEGISNTNMYISGLSPAFTDQDLILMCSKYGDIVSAKAILDQQTGKCRGYGFVMFSLHDCAREAVDELTKQGMQCSFAKETSARTSSRNVSDAHYDDTNLYMANIPRTWMEEDLLQMLMPWGTVISTRVLRDSGGLSRGVGFCRMETRDQCENIINNFNHMIMPGCIQPLQIRYADSTTGKKGGGVRYGSWDGQMMGTQSVGVAGGRGNRKGSLGKNRGSINGVGWNMPMRMVDANGMLIMPQMMDQNGVSVPVPGTGASAYYAPHVQHRGSLPNVMNGPGGPMPLYGGAGVNTGGAGGVNMGQPQRYMQTPMSGVMGMTQQQQQQPGQNQQAQAQQHLHTTQASGVHTPPNTPGEGCTTSPTHTGQLVDPSDSLGGMGANAAGQSAYSAGDDGDAIHQMQQQFQQMNFGMMMPQHAMGMYNAYGQPMCMVPQGQHHQMPDGCRLQQPGQWMGGPHPGQPDQLNMGLTMGVADETSGLDPADGTTHSNPDAVDERGSSPLPNAQ</sequence>
<dbReference type="Pfam" id="PF00076">
    <property type="entry name" value="RRM_1"/>
    <property type="match status" value="2"/>
</dbReference>
<feature type="compositionally biased region" description="Low complexity" evidence="4">
    <location>
        <begin position="119"/>
        <end position="130"/>
    </location>
</feature>
<dbReference type="OrthoDB" id="271725at2759"/>
<feature type="region of interest" description="Disordered" evidence="4">
    <location>
        <begin position="613"/>
        <end position="665"/>
    </location>
</feature>
<evidence type="ECO:0000256" key="1">
    <source>
        <dbReference type="ARBA" id="ARBA00022737"/>
    </source>
</evidence>
<dbReference type="InterPro" id="IPR012677">
    <property type="entry name" value="Nucleotide-bd_a/b_plait_sf"/>
</dbReference>
<feature type="compositionally biased region" description="Low complexity" evidence="4">
    <location>
        <begin position="482"/>
        <end position="498"/>
    </location>
</feature>
<dbReference type="PRINTS" id="PR00961">
    <property type="entry name" value="HUDSXLRNA"/>
</dbReference>
<evidence type="ECO:0000256" key="2">
    <source>
        <dbReference type="ARBA" id="ARBA00022884"/>
    </source>
</evidence>
<feature type="region of interest" description="Disordered" evidence="4">
    <location>
        <begin position="477"/>
        <end position="554"/>
    </location>
</feature>
<reference evidence="6 7" key="1">
    <citation type="submission" date="2011-02" db="EMBL/GenBank/DDBJ databases">
        <title>The Genome Sequence of Sphaeroforma arctica JP610.</title>
        <authorList>
            <consortium name="The Broad Institute Genome Sequencing Platform"/>
            <person name="Russ C."/>
            <person name="Cuomo C."/>
            <person name="Young S.K."/>
            <person name="Zeng Q."/>
            <person name="Gargeya S."/>
            <person name="Alvarado L."/>
            <person name="Berlin A."/>
            <person name="Chapman S.B."/>
            <person name="Chen Z."/>
            <person name="Freedman E."/>
            <person name="Gellesch M."/>
            <person name="Goldberg J."/>
            <person name="Griggs A."/>
            <person name="Gujja S."/>
            <person name="Heilman E."/>
            <person name="Heiman D."/>
            <person name="Howarth C."/>
            <person name="Mehta T."/>
            <person name="Neiman D."/>
            <person name="Pearson M."/>
            <person name="Roberts A."/>
            <person name="Saif S."/>
            <person name="Shea T."/>
            <person name="Shenoy N."/>
            <person name="Sisk P."/>
            <person name="Stolte C."/>
            <person name="Sykes S."/>
            <person name="White J."/>
            <person name="Yandava C."/>
            <person name="Burger G."/>
            <person name="Gray M.W."/>
            <person name="Holland P.W.H."/>
            <person name="King N."/>
            <person name="Lang F.B.F."/>
            <person name="Roger A.J."/>
            <person name="Ruiz-Trillo I."/>
            <person name="Haas B."/>
            <person name="Nusbaum C."/>
            <person name="Birren B."/>
        </authorList>
    </citation>
    <scope>NUCLEOTIDE SEQUENCE [LARGE SCALE GENOMIC DNA]</scope>
    <source>
        <strain evidence="6 7">JP610</strain>
    </source>
</reference>
<feature type="domain" description="RRM" evidence="5">
    <location>
        <begin position="259"/>
        <end position="338"/>
    </location>
</feature>
<dbReference type="EMBL" id="KQ241727">
    <property type="protein sequence ID" value="KNC84986.1"/>
    <property type="molecule type" value="Genomic_DNA"/>
</dbReference>
<dbReference type="PANTHER" id="PTHR24012">
    <property type="entry name" value="RNA BINDING PROTEIN"/>
    <property type="match status" value="1"/>
</dbReference>
<keyword evidence="7" id="KW-1185">Reference proteome</keyword>
<dbReference type="GO" id="GO:0003723">
    <property type="term" value="F:RNA binding"/>
    <property type="evidence" value="ECO:0007669"/>
    <property type="project" value="UniProtKB-UniRule"/>
</dbReference>
<proteinExistence type="predicted"/>
<dbReference type="InterPro" id="IPR002343">
    <property type="entry name" value="Hud_Sxl_RNA"/>
</dbReference>